<feature type="compositionally biased region" description="Low complexity" evidence="1">
    <location>
        <begin position="42"/>
        <end position="53"/>
    </location>
</feature>
<feature type="non-terminal residue" evidence="2">
    <location>
        <position position="1"/>
    </location>
</feature>
<feature type="compositionally biased region" description="Basic and acidic residues" evidence="1">
    <location>
        <begin position="111"/>
        <end position="125"/>
    </location>
</feature>
<keyword evidence="2" id="KW-0223">Dioxygenase</keyword>
<feature type="non-terminal residue" evidence="2">
    <location>
        <position position="139"/>
    </location>
</feature>
<reference evidence="2" key="1">
    <citation type="submission" date="2020-02" db="EMBL/GenBank/DDBJ databases">
        <authorList>
            <person name="Meier V. D."/>
        </authorList>
    </citation>
    <scope>NUCLEOTIDE SEQUENCE</scope>
    <source>
        <strain evidence="2">AVDCRST_MAG11</strain>
    </source>
</reference>
<name>A0A6J4JXC7_9BACT</name>
<feature type="compositionally biased region" description="Basic residues" evidence="1">
    <location>
        <begin position="54"/>
        <end position="94"/>
    </location>
</feature>
<organism evidence="2">
    <name type="scientific">uncultured Gemmatimonadaceae bacterium</name>
    <dbReference type="NCBI Taxonomy" id="246130"/>
    <lineage>
        <taxon>Bacteria</taxon>
        <taxon>Pseudomonadati</taxon>
        <taxon>Gemmatimonadota</taxon>
        <taxon>Gemmatimonadia</taxon>
        <taxon>Gemmatimonadales</taxon>
        <taxon>Gemmatimonadaceae</taxon>
        <taxon>environmental samples</taxon>
    </lineage>
</organism>
<evidence type="ECO:0000256" key="1">
    <source>
        <dbReference type="SAM" id="MobiDB-lite"/>
    </source>
</evidence>
<dbReference type="GO" id="GO:0051213">
    <property type="term" value="F:dioxygenase activity"/>
    <property type="evidence" value="ECO:0007669"/>
    <property type="project" value="UniProtKB-KW"/>
</dbReference>
<evidence type="ECO:0000313" key="2">
    <source>
        <dbReference type="EMBL" id="CAA9289766.1"/>
    </source>
</evidence>
<keyword evidence="2" id="KW-0560">Oxidoreductase</keyword>
<feature type="compositionally biased region" description="Basic residues" evidence="1">
    <location>
        <begin position="9"/>
        <end position="24"/>
    </location>
</feature>
<sequence length="139" mass="15686">DATVPPRLPRARPRRGPRLLRRGARLPGGAERPGRVDRLQLLRAPARRAPAAGAHRRPRDHRGGRARGARAALRRRALHGRVARRRRAAPRRRDRVRDRAVHPIRGAAGRAGDDVRARPERERTRVQGLPRPEPGVRDL</sequence>
<gene>
    <name evidence="2" type="ORF">AVDCRST_MAG11-26</name>
</gene>
<protein>
    <submittedName>
        <fullName evidence="2">Dioxygenase</fullName>
    </submittedName>
</protein>
<dbReference type="AlphaFoldDB" id="A0A6J4JXC7"/>
<accession>A0A6J4JXC7</accession>
<feature type="region of interest" description="Disordered" evidence="1">
    <location>
        <begin position="1"/>
        <end position="139"/>
    </location>
</feature>
<dbReference type="EMBL" id="CADCTU010000007">
    <property type="protein sequence ID" value="CAA9289766.1"/>
    <property type="molecule type" value="Genomic_DNA"/>
</dbReference>
<proteinExistence type="predicted"/>